<dbReference type="GO" id="GO:0016192">
    <property type="term" value="P:vesicle-mediated transport"/>
    <property type="evidence" value="ECO:0007669"/>
    <property type="project" value="UniProtKB-ARBA"/>
</dbReference>
<accession>A0A453LMD8</accession>
<dbReference type="GO" id="GO:0005085">
    <property type="term" value="F:guanyl-nucleotide exchange factor activity"/>
    <property type="evidence" value="ECO:0007669"/>
    <property type="project" value="UniProtKB-KW"/>
</dbReference>
<dbReference type="GO" id="GO:0016020">
    <property type="term" value="C:membrane"/>
    <property type="evidence" value="ECO:0007669"/>
    <property type="project" value="UniProtKB-SubCell"/>
</dbReference>
<proteinExistence type="predicted"/>
<reference evidence="8" key="5">
    <citation type="journal article" date="2021" name="G3 (Bethesda)">
        <title>Aegilops tauschii genome assembly Aet v5.0 features greater sequence contiguity and improved annotation.</title>
        <authorList>
            <person name="Wang L."/>
            <person name="Zhu T."/>
            <person name="Rodriguez J.C."/>
            <person name="Deal K.R."/>
            <person name="Dubcovsky J."/>
            <person name="McGuire P.E."/>
            <person name="Lux T."/>
            <person name="Spannagl M."/>
            <person name="Mayer K.F.X."/>
            <person name="Baldrich P."/>
            <person name="Meyers B.C."/>
            <person name="Huo N."/>
            <person name="Gu Y.Q."/>
            <person name="Zhou H."/>
            <person name="Devos K.M."/>
            <person name="Bennetzen J.L."/>
            <person name="Unver T."/>
            <person name="Budak H."/>
            <person name="Gulick P.J."/>
            <person name="Galiba G."/>
            <person name="Kalapos B."/>
            <person name="Nelson D.R."/>
            <person name="Li P."/>
            <person name="You F.M."/>
            <person name="Luo M.C."/>
            <person name="Dvorak J."/>
        </authorList>
    </citation>
    <scope>NUCLEOTIDE SEQUENCE [LARGE SCALE GENOMIC DNA]</scope>
    <source>
        <strain evidence="8">cv. AL8/78</strain>
    </source>
</reference>
<dbReference type="Gene3D" id="1.10.220.20">
    <property type="match status" value="1"/>
</dbReference>
<feature type="region of interest" description="Disordered" evidence="6">
    <location>
        <begin position="16"/>
        <end position="78"/>
    </location>
</feature>
<reference evidence="8" key="3">
    <citation type="journal article" date="2017" name="Nature">
        <title>Genome sequence of the progenitor of the wheat D genome Aegilops tauschii.</title>
        <authorList>
            <person name="Luo M.C."/>
            <person name="Gu Y.Q."/>
            <person name="Puiu D."/>
            <person name="Wang H."/>
            <person name="Twardziok S.O."/>
            <person name="Deal K.R."/>
            <person name="Huo N."/>
            <person name="Zhu T."/>
            <person name="Wang L."/>
            <person name="Wang Y."/>
            <person name="McGuire P.E."/>
            <person name="Liu S."/>
            <person name="Long H."/>
            <person name="Ramasamy R.K."/>
            <person name="Rodriguez J.C."/>
            <person name="Van S.L."/>
            <person name="Yuan L."/>
            <person name="Wang Z."/>
            <person name="Xia Z."/>
            <person name="Xiao L."/>
            <person name="Anderson O.D."/>
            <person name="Ouyang S."/>
            <person name="Liang Y."/>
            <person name="Zimin A.V."/>
            <person name="Pertea G."/>
            <person name="Qi P."/>
            <person name="Bennetzen J.L."/>
            <person name="Dai X."/>
            <person name="Dawson M.W."/>
            <person name="Muller H.G."/>
            <person name="Kugler K."/>
            <person name="Rivarola-Duarte L."/>
            <person name="Spannagl M."/>
            <person name="Mayer K.F.X."/>
            <person name="Lu F.H."/>
            <person name="Bevan M.W."/>
            <person name="Leroy P."/>
            <person name="Li P."/>
            <person name="You F.M."/>
            <person name="Sun Q."/>
            <person name="Liu Z."/>
            <person name="Lyons E."/>
            <person name="Wicker T."/>
            <person name="Salzberg S.L."/>
            <person name="Devos K.M."/>
            <person name="Dvorak J."/>
        </authorList>
    </citation>
    <scope>NUCLEOTIDE SEQUENCE [LARGE SCALE GENOMIC DNA]</scope>
    <source>
        <strain evidence="8">cv. AL8/78</strain>
    </source>
</reference>
<reference evidence="9" key="1">
    <citation type="journal article" date="2014" name="Science">
        <title>Ancient hybridizations among the ancestral genomes of bread wheat.</title>
        <authorList>
            <consortium name="International Wheat Genome Sequencing Consortium,"/>
            <person name="Marcussen T."/>
            <person name="Sandve S.R."/>
            <person name="Heier L."/>
            <person name="Spannagl M."/>
            <person name="Pfeifer M."/>
            <person name="Jakobsen K.S."/>
            <person name="Wulff B.B."/>
            <person name="Steuernagel B."/>
            <person name="Mayer K.F."/>
            <person name="Olsen O.A."/>
        </authorList>
    </citation>
    <scope>NUCLEOTIDE SEQUENCE [LARGE SCALE GENOMIC DNA]</scope>
    <source>
        <strain evidence="9">cv. AL8/78</strain>
    </source>
</reference>
<dbReference type="PANTHER" id="PTHR10663:SF388">
    <property type="entry name" value="GOLGI-SPECIFIC BREFELDIN A-RESISTANCE GUANINE NUCLEOTIDE EXCHANGE FACTOR 1"/>
    <property type="match status" value="1"/>
</dbReference>
<dbReference type="CDD" id="cd00171">
    <property type="entry name" value="Sec7"/>
    <property type="match status" value="1"/>
</dbReference>
<feature type="compositionally biased region" description="Pro residues" evidence="6">
    <location>
        <begin position="32"/>
        <end position="42"/>
    </location>
</feature>
<dbReference type="SMART" id="SM00222">
    <property type="entry name" value="Sec7"/>
    <property type="match status" value="1"/>
</dbReference>
<dbReference type="SUPFAM" id="SSF48371">
    <property type="entry name" value="ARM repeat"/>
    <property type="match status" value="1"/>
</dbReference>
<dbReference type="InterPro" id="IPR035999">
    <property type="entry name" value="Sec7_dom_sf"/>
</dbReference>
<dbReference type="STRING" id="200361.A0A453LMD8"/>
<evidence type="ECO:0000256" key="3">
    <source>
        <dbReference type="ARBA" id="ARBA00022490"/>
    </source>
</evidence>
<keyword evidence="5" id="KW-0472">Membrane</keyword>
<dbReference type="InterPro" id="IPR000904">
    <property type="entry name" value="Sec7_dom"/>
</dbReference>
<evidence type="ECO:0000256" key="6">
    <source>
        <dbReference type="SAM" id="MobiDB-lite"/>
    </source>
</evidence>
<evidence type="ECO:0000259" key="7">
    <source>
        <dbReference type="PROSITE" id="PS50190"/>
    </source>
</evidence>
<evidence type="ECO:0000256" key="1">
    <source>
        <dbReference type="ARBA" id="ARBA00004287"/>
    </source>
</evidence>
<dbReference type="Pfam" id="PF23325">
    <property type="entry name" value="TPR_28"/>
    <property type="match status" value="1"/>
</dbReference>
<feature type="domain" description="SEC7" evidence="7">
    <location>
        <begin position="582"/>
        <end position="771"/>
    </location>
</feature>
<evidence type="ECO:0000256" key="5">
    <source>
        <dbReference type="ARBA" id="ARBA00023136"/>
    </source>
</evidence>
<comment type="subcellular location">
    <subcellularLocation>
        <location evidence="2">Cytoplasm</location>
        <location evidence="2">Cytosol</location>
    </subcellularLocation>
    <subcellularLocation>
        <location evidence="1">Membrane</location>
        <topology evidence="1">Peripheral membrane protein</topology>
        <orientation evidence="1">Cytoplasmic side</orientation>
    </subcellularLocation>
</comment>
<dbReference type="GO" id="GO:0032012">
    <property type="term" value="P:regulation of ARF protein signal transduction"/>
    <property type="evidence" value="ECO:0007669"/>
    <property type="project" value="InterPro"/>
</dbReference>
<dbReference type="InterPro" id="IPR016024">
    <property type="entry name" value="ARM-type_fold"/>
</dbReference>
<feature type="compositionally biased region" description="Polar residues" evidence="6">
    <location>
        <begin position="1464"/>
        <end position="1476"/>
    </location>
</feature>
<dbReference type="Proteomes" id="UP000015105">
    <property type="component" value="Chromosome 5D"/>
</dbReference>
<dbReference type="PANTHER" id="PTHR10663">
    <property type="entry name" value="GUANYL-NUCLEOTIDE EXCHANGE FACTOR"/>
    <property type="match status" value="1"/>
</dbReference>
<dbReference type="InterPro" id="IPR023394">
    <property type="entry name" value="Sec7_C_sf"/>
</dbReference>
<dbReference type="Pfam" id="PF12783">
    <property type="entry name" value="Sec7-like_HUS"/>
    <property type="match status" value="1"/>
</dbReference>
<organism evidence="8 9">
    <name type="scientific">Aegilops tauschii subsp. strangulata</name>
    <name type="common">Goatgrass</name>
    <dbReference type="NCBI Taxonomy" id="200361"/>
    <lineage>
        <taxon>Eukaryota</taxon>
        <taxon>Viridiplantae</taxon>
        <taxon>Streptophyta</taxon>
        <taxon>Embryophyta</taxon>
        <taxon>Tracheophyta</taxon>
        <taxon>Spermatophyta</taxon>
        <taxon>Magnoliopsida</taxon>
        <taxon>Liliopsida</taxon>
        <taxon>Poales</taxon>
        <taxon>Poaceae</taxon>
        <taxon>BOP clade</taxon>
        <taxon>Pooideae</taxon>
        <taxon>Triticodae</taxon>
        <taxon>Triticeae</taxon>
        <taxon>Triticinae</taxon>
        <taxon>Aegilops</taxon>
    </lineage>
</organism>
<dbReference type="SUPFAM" id="SSF48425">
    <property type="entry name" value="Sec7 domain"/>
    <property type="match status" value="1"/>
</dbReference>
<keyword evidence="3" id="KW-0963">Cytoplasm</keyword>
<dbReference type="Pfam" id="PF01369">
    <property type="entry name" value="Sec7"/>
    <property type="match status" value="1"/>
</dbReference>
<dbReference type="PROSITE" id="PS50190">
    <property type="entry name" value="SEC7"/>
    <property type="match status" value="1"/>
</dbReference>
<evidence type="ECO:0000313" key="8">
    <source>
        <dbReference type="EnsemblPlants" id="AET5Gv20839400.1"/>
    </source>
</evidence>
<keyword evidence="4" id="KW-0344">Guanine-nucleotide releasing factor</keyword>
<dbReference type="InterPro" id="IPR032691">
    <property type="entry name" value="Mon2/Sec7/BIG1-like_HUS"/>
</dbReference>
<reference evidence="8" key="4">
    <citation type="submission" date="2019-03" db="UniProtKB">
        <authorList>
            <consortium name="EnsemblPlants"/>
        </authorList>
    </citation>
    <scope>IDENTIFICATION</scope>
</reference>
<evidence type="ECO:0000256" key="2">
    <source>
        <dbReference type="ARBA" id="ARBA00004514"/>
    </source>
</evidence>
<dbReference type="GO" id="GO:0005829">
    <property type="term" value="C:cytosol"/>
    <property type="evidence" value="ECO:0007669"/>
    <property type="project" value="UniProtKB-SubCell"/>
</dbReference>
<dbReference type="GO" id="GO:0012505">
    <property type="term" value="C:endomembrane system"/>
    <property type="evidence" value="ECO:0007669"/>
    <property type="project" value="UniProtKB-ARBA"/>
</dbReference>
<evidence type="ECO:0000313" key="9">
    <source>
        <dbReference type="Proteomes" id="UP000015105"/>
    </source>
</evidence>
<feature type="compositionally biased region" description="Low complexity" evidence="6">
    <location>
        <begin position="66"/>
        <end position="78"/>
    </location>
</feature>
<name>A0A453LMD8_AEGTS</name>
<reference evidence="9" key="2">
    <citation type="journal article" date="2017" name="Nat. Plants">
        <title>The Aegilops tauschii genome reveals multiple impacts of transposons.</title>
        <authorList>
            <person name="Zhao G."/>
            <person name="Zou C."/>
            <person name="Li K."/>
            <person name="Wang K."/>
            <person name="Li T."/>
            <person name="Gao L."/>
            <person name="Zhang X."/>
            <person name="Wang H."/>
            <person name="Yang Z."/>
            <person name="Liu X."/>
            <person name="Jiang W."/>
            <person name="Mao L."/>
            <person name="Kong X."/>
            <person name="Jiao Y."/>
            <person name="Jia J."/>
        </authorList>
    </citation>
    <scope>NUCLEOTIDE SEQUENCE [LARGE SCALE GENOMIC DNA]</scope>
    <source>
        <strain evidence="9">cv. AL8/78</strain>
    </source>
</reference>
<dbReference type="EnsemblPlants" id="AET5Gv20839400.1">
    <property type="protein sequence ID" value="AET5Gv20839400.1"/>
    <property type="gene ID" value="AET5Gv20839400"/>
</dbReference>
<dbReference type="Gramene" id="AET5Gv20839400.1">
    <property type="protein sequence ID" value="AET5Gv20839400.1"/>
    <property type="gene ID" value="AET5Gv20839400"/>
</dbReference>
<evidence type="ECO:0000256" key="4">
    <source>
        <dbReference type="ARBA" id="ARBA00022658"/>
    </source>
</evidence>
<dbReference type="InterPro" id="IPR056604">
    <property type="entry name" value="GBF1-like_TPR"/>
</dbReference>
<dbReference type="FunFam" id="1.10.1000.11:FF:000010">
    <property type="entry name" value="ARF guanine-nucleotide exchange factor GNOM-like"/>
    <property type="match status" value="1"/>
</dbReference>
<dbReference type="Gene3D" id="1.10.1000.11">
    <property type="entry name" value="Arf Nucleotide-binding Site Opener,domain 2"/>
    <property type="match status" value="1"/>
</dbReference>
<feature type="region of interest" description="Disordered" evidence="6">
    <location>
        <begin position="1444"/>
        <end position="1476"/>
    </location>
</feature>
<protein>
    <recommendedName>
        <fullName evidence="7">SEC7 domain-containing protein</fullName>
    </recommendedName>
</protein>
<sequence length="1476" mass="163997">LIRWYVVLGVELWSLSDPAPHPEDQTRQQPDLTPPRSDPSPAPGCARSRPRARTGPPPASMGGLRAASPSPSSGAGSSGVAMACVVASEVATVLAVMRRNVRWAGVRYGGDDGGGAEEEHLDHPLIAGLKSLRRRAAAWGTRWPEADPLLCLRPFLDVVRSDETGAPITGSALSSLHKLLSLDLVAPGGGAAEAMGAVVEAVTGCRFEVTDPASEEAVLARVLQVLLACVRGRAAPALSNRHVCAIVTTCFRVVQQAGTKGELLQRVSRQTMQEVIRCVFARLADIEPTTIVNEQISKNQDLGAEELGNGKSDYVCLNSSGDEVGGGFGAVQDKDMMEPLGVPCMVEILQFLCSLLNIAEDMDVSQRMNGIDYDEDVPLFALGLINSAIELSASSIHRHPKLLAFVQDELFHNLMQFGLSMSPLILSTVCSTVFTLFYHLRQELKLQIEAFFSCVILRLAQGRYGASYQQQEVALEALVDFCRQKEFMAEMYANMDCDLQCSNVFEDLANLLSRSAFPVNSPLSALNVLALDGLVAVIQAIAERTDHAHQHHGQTVPEISEYFPFWQLKCEGSNDPDQWVRFVHQQKSIKRKLMVGVEHFNRDKKKGFEYLQGVHLLPEKLDPRSVALFFRYTPGLDKNLLGEYLGNHDEFSILVLHEFSKTFDFEDMNLDAALRLFLETFRLPGESQKIQRILEAFSERYYEQSPHMFVNRDAALVLSYSVIMLNTDQHNVRVKKKMTEEDFIRNNRRINGGNDLPREFLSELFYSICRNEIKTIPEQGAGCSEMSYSRWVDLMWKSKRTSVYIACDSYPFLDNDMFPIMAGPSVAAISVVFDNVEHEEILTGCIDGFLSVAKLAAFYHLDDVLNDLVVGLCKFTTLLNNSYVDDPVIAFGVDTKARMATEAVFTIATTYGDHIRSGWRNIVDCILRLHKIGLLPGRLTGDTGDDQESSSDSLPSKLGSYAVAPQALPINTPKKTYGLMGRFSQLLYLDAEEPRSQPTEEQLAAQRNALETVKKCQIGTIFTESKFLQADSLSNLARALIQAAGRPQRITSSLDDEGTAVFCLELLITVTLNNRDRIVLLWQGVYEHITHIVQSTVMPCNLVEKAVFGLLHICQRLLPYKENLVDDLLRSLQLILKLDARVADAYCENITLEVTRLVKANATHIKSQMGWRTIISLLCVTARHPDASDAGFEALVFIMSEGAHLSPANFIVSVEASRQFAESRLGSAERSIHALNLMADSVNCLTRWSREVKEAGGEADRILEGIAEMWLRLVQALRKVCTDQREEVRNHALLCLHRCLIVDGISVSSSAWLMSFDIIFQLLDELLEIAQSYSPKDFRNMEVSLLHAVKLLCKVFLQSLKDLSAQSSFSKLWLEVLDMIEKFMKVKLRGRRTEKLHEAIPELLKNILLVMKANGVLSKTSASEENTLWEATWLQVNKVAPSLQPEVFPDNESDSAAEGEQSKPESSAQEGQTAEQ</sequence>
<keyword evidence="9" id="KW-1185">Reference proteome</keyword>